<dbReference type="VEuPathDB" id="FungiDB:RhiirFUN_002273"/>
<evidence type="ECO:0000259" key="11">
    <source>
        <dbReference type="PROSITE" id="PS51038"/>
    </source>
</evidence>
<sequence length="1911" mass="220983">MITVNIKKLIFPPYVEDPESQNFTEQNWTEAINVWDTNLSLLLRLQDAAFCNQMLQNESLHEFLGTFLGTRARSHNVKHNDKREIELEKKVLAILLRVSEASKISSDQPENSTTLVDDLYTKNVISVPLLLDLAITYGKSNFTHTKKILDNIIDSVPKLMQDFEIHSTTVINYIKAIKDKFVEMGEKVYEGEDVNFDSNIHDAKVYLSFISDIFITLDCLFTVFKPVVNIFNDKDDESFLLKIKTFYDETIPLISKLISENELNDLNILKHVSVSLAYHTLDACYFNPLGFASIEGDNFSFIKCDENLNDDKIKDILAKMNDMLMYMIELSPLEKPVQCFVDAPLILDMEIEFDLNGKLTKIKNEISDGDDVQVDYIIKSLESMRLMNQETEKDTWNMRLKQKQKRYNSRMSNGATAEEYPTGEVKSNGINHNGIDENEINDNEMYLMSLISQVQEVFPDLGEGFIEACLSTYDNNVETVIDRLLTQSLPEHLASMDHTLPREVEAVENPNDDDLLAQRRNIFDNDEFDVFSGKILDTSRIHRGKKNRGTADKLLDDKSFIESNKESMVNMAYNTMYEDEYDDTYDTSGLNMRGIDLRTVDEIDELGTSSRDKTEIDPGIMHEEKLIKMYQSDPSVFDRTSAVRKSDKRAQLRKITKMTDEQIEGWYIMFQRNPRKDKLLSKYEWNGKQEELFSNVSDESSSRSPRQGSYNQFRGGPRGRGGSRGRGRGRGRGGSGEQFSRNSDASNVSTYSRHKYKNNHNQKNAYVKKMSRGGGSQTVCFFRFYALFLHYLVKDEQRMLHLNDPETRGETSRVAVPCTSRVPCQDVNGHDAKLGQSHSLIGDDQTFTIDDIGPSFEYDPELPKLNKFSVSVKSKTNGPNVFVEVPALKKVRTAYKDLDEVTERFTEEQCINFLMADSTVSDTMSDDDTEYFSIENFVVYDKNGEIVDFWVEYDFRSSELYWDGILVEGDKRITCVGVNYKKFTIEGYGVNHNEIIIWFESSVRENLWYKVVSTLPEYAQIWKSFVWRVYLTKYVLDWIHTNPSVLFKDLELQFYNWIHNSRSGDPFYEEWISKLNPQTRDFRHLVINNMYLIWHEAYFLGPDYSEKPFFQDEWSPGRYSSNTSTIGKNLEKTTVTPTVYKWFNDLFPNLLNVIEPDNCDELKGSPSKNVGCNIREYKELKHKGVPIFRGLISKSKKNYNRVQIDDVVINVGDCCEIYPDDSVGPDVRWICYITEITKVNNSGAIKFVWLYSRKDTLLQNLDKDLFSNKSKELFFTLHCECVKFWPISRIKRKILVHFGKSKCPESNNENVFFCKYAYLPMAKEGSFITFHEVMTYPNEEDGLCCGCGDNDDKFAIFRKKYERDDCILIKPFEGDIKELYTVCKIESINEEEGYVTLRRFYRLTELSQKKYGTAKNELLFSDYLFNFDRFHDVVRSCHVEFLPLGEEKPVNLLHRGTGEHFYFSKIYFRRTKTIKNPDSNMMEYFSKIFPDWYYKVEPCTKLKCLDLFCGGGSLGRGFEDAGFVECKWAIDTNETAMKTYMHNSKQGDVVLINESVNKILANAMKNKNNQNLPNKGEVDIMLAGSPCQGFSRINKHQDTDRSMTNNSLVASVASFVDFYRPRFLLLENVATIYRKLVFFRLIGCLLEIGYQIKVGLISAIQQGCAQERNRIFLWAAAHGEVLPGHPPVSHMHSNFFFKSYRNLFNLGNSTSLEGLSNVSMTSFTMNTVGEITYDLPKLDTGNYWYPIYPDHVATINSYKIKEILRRIPTYPPGSDYYSALDRGMIPDRLRKEEYDSKRVNHFGGEKYKFCQRIEKDDVFSTICTSMRCNGFHPRIVHFEEPRVISVREAARAQGFLETDILCGNIADQYKVVGNSVPRNIAFALGLQLGRALTDHEHEHLPKNHYELWNDY</sequence>
<comment type="caution">
    <text evidence="13">The sequence shown here is derived from an EMBL/GenBank/DDBJ whole genome shotgun (WGS) entry which is preliminary data.</text>
</comment>
<feature type="domain" description="BAH" evidence="11">
    <location>
        <begin position="1359"/>
        <end position="1478"/>
    </location>
</feature>
<keyword evidence="5 8" id="KW-0949">S-adenosyl-L-methionine</keyword>
<dbReference type="InterPro" id="IPR001525">
    <property type="entry name" value="C5_MeTfrase"/>
</dbReference>
<dbReference type="SUPFAM" id="SSF46934">
    <property type="entry name" value="UBA-like"/>
    <property type="match status" value="1"/>
</dbReference>
<feature type="compositionally biased region" description="Polar residues" evidence="10">
    <location>
        <begin position="737"/>
        <end position="751"/>
    </location>
</feature>
<dbReference type="CDD" id="cd14364">
    <property type="entry name" value="CUE_ASCC2"/>
    <property type="match status" value="1"/>
</dbReference>
<comment type="subcellular location">
    <subcellularLocation>
        <location evidence="1">Nucleus</location>
    </subcellularLocation>
</comment>
<dbReference type="InterPro" id="IPR041800">
    <property type="entry name" value="ASCC2_CUE"/>
</dbReference>
<dbReference type="PANTHER" id="PTHR10629:SF54">
    <property type="entry name" value="DNA METHYLTRANSFERASE DIM-2"/>
    <property type="match status" value="1"/>
</dbReference>
<dbReference type="PROSITE" id="PS51679">
    <property type="entry name" value="SAM_MT_C5"/>
    <property type="match status" value="1"/>
</dbReference>
<dbReference type="InterPro" id="IPR001025">
    <property type="entry name" value="BAH_dom"/>
</dbReference>
<evidence type="ECO:0000256" key="8">
    <source>
        <dbReference type="PROSITE-ProRule" id="PRU01016"/>
    </source>
</evidence>
<keyword evidence="6" id="KW-0238">DNA-binding</keyword>
<dbReference type="Gene3D" id="1.10.8.10">
    <property type="entry name" value="DNA helicase RuvA subunit, C-terminal domain"/>
    <property type="match status" value="1"/>
</dbReference>
<dbReference type="SMART" id="SM00546">
    <property type="entry name" value="CUE"/>
    <property type="match status" value="1"/>
</dbReference>
<keyword evidence="7" id="KW-0539">Nucleus</keyword>
<dbReference type="Pfam" id="PF00145">
    <property type="entry name" value="DNA_methylase"/>
    <property type="match status" value="1"/>
</dbReference>
<feature type="region of interest" description="Disordered" evidence="10">
    <location>
        <begin position="694"/>
        <end position="763"/>
    </location>
</feature>
<dbReference type="Gene3D" id="3.90.120.10">
    <property type="entry name" value="DNA Methylase, subunit A, domain 2"/>
    <property type="match status" value="1"/>
</dbReference>
<reference evidence="13" key="1">
    <citation type="submission" date="2020-05" db="EMBL/GenBank/DDBJ databases">
        <authorList>
            <person name="Rincon C."/>
            <person name="Sanders R I."/>
            <person name="Robbins C."/>
            <person name="Chaturvedi A."/>
        </authorList>
    </citation>
    <scope>NUCLEOTIDE SEQUENCE</scope>
    <source>
        <strain evidence="13">CHB12</strain>
    </source>
</reference>
<dbReference type="Proteomes" id="UP000684084">
    <property type="component" value="Unassembled WGS sequence"/>
</dbReference>
<feature type="compositionally biased region" description="Polar residues" evidence="10">
    <location>
        <begin position="694"/>
        <end position="712"/>
    </location>
</feature>
<feature type="active site" evidence="8">
    <location>
        <position position="1587"/>
    </location>
</feature>
<evidence type="ECO:0000256" key="10">
    <source>
        <dbReference type="SAM" id="MobiDB-lite"/>
    </source>
</evidence>
<dbReference type="GO" id="GO:0003682">
    <property type="term" value="F:chromatin binding"/>
    <property type="evidence" value="ECO:0007669"/>
    <property type="project" value="InterPro"/>
</dbReference>
<evidence type="ECO:0000256" key="4">
    <source>
        <dbReference type="ARBA" id="ARBA00022679"/>
    </source>
</evidence>
<evidence type="ECO:0000256" key="1">
    <source>
        <dbReference type="ARBA" id="ARBA00004123"/>
    </source>
</evidence>
<dbReference type="Pfam" id="PF02845">
    <property type="entry name" value="CUE"/>
    <property type="match status" value="1"/>
</dbReference>
<dbReference type="PROSITE" id="PS51140">
    <property type="entry name" value="CUE"/>
    <property type="match status" value="1"/>
</dbReference>
<evidence type="ECO:0000256" key="3">
    <source>
        <dbReference type="ARBA" id="ARBA00022603"/>
    </source>
</evidence>
<dbReference type="Gene3D" id="2.30.30.490">
    <property type="match status" value="2"/>
</dbReference>
<dbReference type="GO" id="GO:0003677">
    <property type="term" value="F:DNA binding"/>
    <property type="evidence" value="ECO:0007669"/>
    <property type="project" value="UniProtKB-KW"/>
</dbReference>
<evidence type="ECO:0000259" key="12">
    <source>
        <dbReference type="PROSITE" id="PS51140"/>
    </source>
</evidence>
<dbReference type="InterPro" id="IPR057215">
    <property type="entry name" value="DUF7893"/>
</dbReference>
<dbReference type="EMBL" id="CAGKOT010000053">
    <property type="protein sequence ID" value="CAB5385389.1"/>
    <property type="molecule type" value="Genomic_DNA"/>
</dbReference>
<dbReference type="Gene3D" id="3.40.50.150">
    <property type="entry name" value="Vaccinia Virus protein VP39"/>
    <property type="match status" value="1"/>
</dbReference>
<dbReference type="InterPro" id="IPR009060">
    <property type="entry name" value="UBA-like_sf"/>
</dbReference>
<feature type="domain" description="CUE" evidence="12">
    <location>
        <begin position="446"/>
        <end position="489"/>
    </location>
</feature>
<accession>A0A915ZQ57</accession>
<protein>
    <recommendedName>
        <fullName evidence="2">DNA (cytosine-5-)-methyltransferase</fullName>
        <ecNumber evidence="2">2.1.1.37</ecNumber>
    </recommendedName>
</protein>
<dbReference type="EC" id="2.1.1.37" evidence="2"/>
<dbReference type="GO" id="GO:0044027">
    <property type="term" value="P:negative regulation of gene expression via chromosomal CpG island methylation"/>
    <property type="evidence" value="ECO:0007669"/>
    <property type="project" value="TreeGrafter"/>
</dbReference>
<dbReference type="InterPro" id="IPR029063">
    <property type="entry name" value="SAM-dependent_MTases_sf"/>
</dbReference>
<feature type="domain" description="BAH" evidence="11">
    <location>
        <begin position="1207"/>
        <end position="1329"/>
    </location>
</feature>
<dbReference type="SMART" id="SM00439">
    <property type="entry name" value="BAH"/>
    <property type="match status" value="2"/>
</dbReference>
<dbReference type="GO" id="GO:0005634">
    <property type="term" value="C:nucleus"/>
    <property type="evidence" value="ECO:0007669"/>
    <property type="project" value="UniProtKB-SubCell"/>
</dbReference>
<dbReference type="GO" id="GO:0032259">
    <property type="term" value="P:methylation"/>
    <property type="evidence" value="ECO:0007669"/>
    <property type="project" value="UniProtKB-KW"/>
</dbReference>
<dbReference type="CDD" id="cd04370">
    <property type="entry name" value="BAH"/>
    <property type="match status" value="2"/>
</dbReference>
<evidence type="ECO:0000313" key="13">
    <source>
        <dbReference type="EMBL" id="CAB5385389.1"/>
    </source>
</evidence>
<evidence type="ECO:0000256" key="5">
    <source>
        <dbReference type="ARBA" id="ARBA00022691"/>
    </source>
</evidence>
<dbReference type="InterPro" id="IPR003892">
    <property type="entry name" value="CUE"/>
</dbReference>
<evidence type="ECO:0000313" key="14">
    <source>
        <dbReference type="Proteomes" id="UP000684084"/>
    </source>
</evidence>
<evidence type="ECO:0000256" key="7">
    <source>
        <dbReference type="ARBA" id="ARBA00023242"/>
    </source>
</evidence>
<dbReference type="Pfam" id="PF25423">
    <property type="entry name" value="DUF7893"/>
    <property type="match status" value="1"/>
</dbReference>
<dbReference type="GO" id="GO:0043130">
    <property type="term" value="F:ubiquitin binding"/>
    <property type="evidence" value="ECO:0007669"/>
    <property type="project" value="InterPro"/>
</dbReference>
<dbReference type="VEuPathDB" id="FungiDB:RhiirFUN_002274"/>
<dbReference type="OrthoDB" id="5577209at2759"/>
<dbReference type="NCBIfam" id="TIGR00675">
    <property type="entry name" value="dcm"/>
    <property type="match status" value="1"/>
</dbReference>
<evidence type="ECO:0000256" key="6">
    <source>
        <dbReference type="ARBA" id="ARBA00023125"/>
    </source>
</evidence>
<dbReference type="InterPro" id="IPR050390">
    <property type="entry name" value="C5-Methyltransferase"/>
</dbReference>
<dbReference type="PANTHER" id="PTHR10629">
    <property type="entry name" value="CYTOSINE-SPECIFIC METHYLTRANSFERASE"/>
    <property type="match status" value="1"/>
</dbReference>
<gene>
    <name evidence="13" type="ORF">CHRIB12_LOCUS19276</name>
</gene>
<dbReference type="GO" id="GO:0003886">
    <property type="term" value="F:DNA (cytosine-5-)-methyltransferase activity"/>
    <property type="evidence" value="ECO:0007669"/>
    <property type="project" value="UniProtKB-EC"/>
</dbReference>
<keyword evidence="4 8" id="KW-0808">Transferase</keyword>
<organism evidence="13 14">
    <name type="scientific">Rhizophagus irregularis</name>
    <dbReference type="NCBI Taxonomy" id="588596"/>
    <lineage>
        <taxon>Eukaryota</taxon>
        <taxon>Fungi</taxon>
        <taxon>Fungi incertae sedis</taxon>
        <taxon>Mucoromycota</taxon>
        <taxon>Glomeromycotina</taxon>
        <taxon>Glomeromycetes</taxon>
        <taxon>Glomerales</taxon>
        <taxon>Glomeraceae</taxon>
        <taxon>Rhizophagus</taxon>
    </lineage>
</organism>
<dbReference type="PROSITE" id="PS51038">
    <property type="entry name" value="BAH"/>
    <property type="match status" value="2"/>
</dbReference>
<evidence type="ECO:0000256" key="9">
    <source>
        <dbReference type="RuleBase" id="RU000416"/>
    </source>
</evidence>
<comment type="similarity">
    <text evidence="8 9">Belongs to the class I-like SAM-binding methyltransferase superfamily. C5-methyltransferase family.</text>
</comment>
<feature type="compositionally biased region" description="Basic residues" evidence="10">
    <location>
        <begin position="721"/>
        <end position="731"/>
    </location>
</feature>
<dbReference type="SUPFAM" id="SSF53335">
    <property type="entry name" value="S-adenosyl-L-methionine-dependent methyltransferases"/>
    <property type="match status" value="1"/>
</dbReference>
<keyword evidence="3 8" id="KW-0489">Methyltransferase</keyword>
<name>A0A915ZQ57_9GLOM</name>
<dbReference type="InterPro" id="IPR043151">
    <property type="entry name" value="BAH_sf"/>
</dbReference>
<evidence type="ECO:0000256" key="2">
    <source>
        <dbReference type="ARBA" id="ARBA00011975"/>
    </source>
</evidence>
<dbReference type="PRINTS" id="PR00105">
    <property type="entry name" value="C5METTRFRASE"/>
</dbReference>
<proteinExistence type="inferred from homology"/>